<evidence type="ECO:0000313" key="2">
    <source>
        <dbReference type="EMBL" id="THW56631.1"/>
    </source>
</evidence>
<feature type="non-terminal residue" evidence="2">
    <location>
        <position position="1"/>
    </location>
</feature>
<accession>A0A4S8YV06</accession>
<comment type="caution">
    <text evidence="2">The sequence shown here is derived from an EMBL/GenBank/DDBJ whole genome shotgun (WGS) entry which is preliminary data.</text>
</comment>
<reference evidence="3 4" key="1">
    <citation type="submission" date="2018-10" db="EMBL/GenBank/DDBJ databases">
        <title>Fifty Aureobasidium pullulans genomes reveal a recombining polyextremotolerant generalist.</title>
        <authorList>
            <person name="Gostincar C."/>
            <person name="Turk M."/>
            <person name="Zajc J."/>
            <person name="Gunde-Cimerman N."/>
        </authorList>
    </citation>
    <scope>NUCLEOTIDE SEQUENCE [LARGE SCALE GENOMIC DNA]</scope>
    <source>
        <strain evidence="2 4">EXF-10751</strain>
        <strain evidence="1 3">EXF-11318</strain>
    </source>
</reference>
<organism evidence="2 4">
    <name type="scientific">Aureobasidium pullulans</name>
    <name type="common">Black yeast</name>
    <name type="synonym">Pullularia pullulans</name>
    <dbReference type="NCBI Taxonomy" id="5580"/>
    <lineage>
        <taxon>Eukaryota</taxon>
        <taxon>Fungi</taxon>
        <taxon>Dikarya</taxon>
        <taxon>Ascomycota</taxon>
        <taxon>Pezizomycotina</taxon>
        <taxon>Dothideomycetes</taxon>
        <taxon>Dothideomycetidae</taxon>
        <taxon>Dothideales</taxon>
        <taxon>Saccotheciaceae</taxon>
        <taxon>Aureobasidium</taxon>
    </lineage>
</organism>
<protein>
    <submittedName>
        <fullName evidence="2">Uncharacterized protein</fullName>
    </submittedName>
</protein>
<sequence>AFTLLFLHHKISGFRHQLSAITSPYLPQEGLALIADRLNLRAEDKLAPYTLVNKDWQFAFEARLYRSLVLNSPSDVDTVYCAKTRRTYPKPGLSWVGFDAMTSGPQPWKCRRRAAIRKISYLVAVPHLLCKIDPRGLQYYTLAKKENDRAFSRGVHALFHYLAVQWTDKAPHSFRIRYPGIPLDRNHVSVSAICEIFSACGGSHSQKVELESERGNPVFTPAIDADHRMAVANGLGRLSPQVRELKFNYDSSEWVEDLRDDRPKITLSPDCICSALYRISMQLRHLEIQEMYISPELFWPLDSRDTT</sequence>
<evidence type="ECO:0000313" key="1">
    <source>
        <dbReference type="EMBL" id="THW10035.1"/>
    </source>
</evidence>
<proteinExistence type="predicted"/>
<dbReference type="EMBL" id="QZAJ01000461">
    <property type="protein sequence ID" value="THW10035.1"/>
    <property type="molecule type" value="Genomic_DNA"/>
</dbReference>
<dbReference type="Proteomes" id="UP000310421">
    <property type="component" value="Unassembled WGS sequence"/>
</dbReference>
<dbReference type="Proteomes" id="UP000308014">
    <property type="component" value="Unassembled WGS sequence"/>
</dbReference>
<name>A0A4S8YV06_AURPU</name>
<evidence type="ECO:0000313" key="4">
    <source>
        <dbReference type="Proteomes" id="UP000310421"/>
    </source>
</evidence>
<dbReference type="EMBL" id="QZAN01000143">
    <property type="protein sequence ID" value="THW56631.1"/>
    <property type="molecule type" value="Genomic_DNA"/>
</dbReference>
<dbReference type="AlphaFoldDB" id="A0A4S8YV06"/>
<evidence type="ECO:0000313" key="3">
    <source>
        <dbReference type="Proteomes" id="UP000308014"/>
    </source>
</evidence>
<gene>
    <name evidence="2" type="ORF">D6D20_08568</name>
    <name evidence="1" type="ORF">D6D24_08284</name>
</gene>